<keyword evidence="5" id="KW-1185">Reference proteome</keyword>
<comment type="caution">
    <text evidence="4">The sequence shown here is derived from an EMBL/GenBank/DDBJ whole genome shotgun (WGS) entry which is preliminary data.</text>
</comment>
<proteinExistence type="predicted"/>
<accession>A0A218Z7P1</accession>
<evidence type="ECO:0000256" key="2">
    <source>
        <dbReference type="SAM" id="Phobius"/>
    </source>
</evidence>
<feature type="region of interest" description="Disordered" evidence="1">
    <location>
        <begin position="102"/>
        <end position="146"/>
    </location>
</feature>
<dbReference type="Proteomes" id="UP000242519">
    <property type="component" value="Unassembled WGS sequence"/>
</dbReference>
<keyword evidence="2" id="KW-0472">Membrane</keyword>
<dbReference type="AlphaFoldDB" id="A0A218Z7P1"/>
<organism evidence="4 5">
    <name type="scientific">Diplocarpon coronariae</name>
    <dbReference type="NCBI Taxonomy" id="2795749"/>
    <lineage>
        <taxon>Eukaryota</taxon>
        <taxon>Fungi</taxon>
        <taxon>Dikarya</taxon>
        <taxon>Ascomycota</taxon>
        <taxon>Pezizomycotina</taxon>
        <taxon>Leotiomycetes</taxon>
        <taxon>Helotiales</taxon>
        <taxon>Drepanopezizaceae</taxon>
        <taxon>Diplocarpon</taxon>
    </lineage>
</organism>
<evidence type="ECO:0000313" key="5">
    <source>
        <dbReference type="Proteomes" id="UP000242519"/>
    </source>
</evidence>
<protein>
    <submittedName>
        <fullName evidence="4">Uncharacterized protein</fullName>
    </submittedName>
</protein>
<evidence type="ECO:0000313" key="4">
    <source>
        <dbReference type="EMBL" id="OWP04087.1"/>
    </source>
</evidence>
<feature type="transmembrane region" description="Helical" evidence="2">
    <location>
        <begin position="149"/>
        <end position="170"/>
    </location>
</feature>
<keyword evidence="3" id="KW-0732">Signal</keyword>
<gene>
    <name evidence="4" type="ORF">B2J93_5908</name>
</gene>
<keyword evidence="2" id="KW-1133">Transmembrane helix</keyword>
<evidence type="ECO:0000256" key="1">
    <source>
        <dbReference type="SAM" id="MobiDB-lite"/>
    </source>
</evidence>
<evidence type="ECO:0000256" key="3">
    <source>
        <dbReference type="SAM" id="SignalP"/>
    </source>
</evidence>
<keyword evidence="2" id="KW-0812">Transmembrane</keyword>
<feature type="chain" id="PRO_5011967907" evidence="3">
    <location>
        <begin position="18"/>
        <end position="171"/>
    </location>
</feature>
<name>A0A218Z7P1_9HELO</name>
<dbReference type="InParanoid" id="A0A218Z7P1"/>
<reference evidence="4 5" key="1">
    <citation type="submission" date="2017-04" db="EMBL/GenBank/DDBJ databases">
        <title>Draft genome sequence of Marssonina coronaria NL1: causal agent of apple blotch.</title>
        <authorList>
            <person name="Cheng Q."/>
        </authorList>
    </citation>
    <scope>NUCLEOTIDE SEQUENCE [LARGE SCALE GENOMIC DNA]</scope>
    <source>
        <strain evidence="4 5">NL1</strain>
    </source>
</reference>
<sequence>MQLKNIIVLALASAVAADTDDGPFDDIENFAEDARSIWNQATSRGSGYWSSVGAEASAIGASYSSEFSKFTATATPGPAASSYLASLESAAESAFSSLSSRVSKGETAAATTPPTAANTSSPTSSGASSKNTSPAGPANTSPPSSDAAGVFPAAAIGAMLFAGAAAFAMVL</sequence>
<dbReference type="EMBL" id="MZNU01000133">
    <property type="protein sequence ID" value="OWP04087.1"/>
    <property type="molecule type" value="Genomic_DNA"/>
</dbReference>
<feature type="signal peptide" evidence="3">
    <location>
        <begin position="1"/>
        <end position="17"/>
    </location>
</feature>
<feature type="compositionally biased region" description="Low complexity" evidence="1">
    <location>
        <begin position="107"/>
        <end position="135"/>
    </location>
</feature>